<dbReference type="GO" id="GO:0046872">
    <property type="term" value="F:metal ion binding"/>
    <property type="evidence" value="ECO:0007669"/>
    <property type="project" value="UniProtKB-KW"/>
</dbReference>
<evidence type="ECO:0000256" key="6">
    <source>
        <dbReference type="ARBA" id="ARBA00022801"/>
    </source>
</evidence>
<protein>
    <recommendedName>
        <fullName evidence="4">alpha-amylase</fullName>
        <ecNumber evidence="4">3.2.1.1</ecNumber>
    </recommendedName>
</protein>
<dbReference type="EMBL" id="HBIC01011516">
    <property type="protein sequence ID" value="CAE0276949.1"/>
    <property type="molecule type" value="Transcribed_RNA"/>
</dbReference>
<accession>A0A7S3M178</accession>
<dbReference type="AlphaFoldDB" id="A0A7S3M178"/>
<comment type="similarity">
    <text evidence="3 10">Belongs to the glycosyl hydrolase 13 family.</text>
</comment>
<keyword evidence="9" id="KW-0326">Glycosidase</keyword>
<evidence type="ECO:0000256" key="4">
    <source>
        <dbReference type="ARBA" id="ARBA00012595"/>
    </source>
</evidence>
<dbReference type="PANTHER" id="PTHR43447">
    <property type="entry name" value="ALPHA-AMYLASE"/>
    <property type="match status" value="1"/>
</dbReference>
<feature type="region of interest" description="Disordered" evidence="11">
    <location>
        <begin position="1"/>
        <end position="39"/>
    </location>
</feature>
<dbReference type="PRINTS" id="PR00110">
    <property type="entry name" value="ALPHAAMYLASE"/>
</dbReference>
<evidence type="ECO:0000256" key="1">
    <source>
        <dbReference type="ARBA" id="ARBA00000548"/>
    </source>
</evidence>
<dbReference type="SMART" id="SM00642">
    <property type="entry name" value="Aamy"/>
    <property type="match status" value="1"/>
</dbReference>
<evidence type="ECO:0000256" key="9">
    <source>
        <dbReference type="ARBA" id="ARBA00023295"/>
    </source>
</evidence>
<dbReference type="EC" id="3.2.1.1" evidence="4"/>
<dbReference type="SMART" id="SM00632">
    <property type="entry name" value="Aamy_C"/>
    <property type="match status" value="1"/>
</dbReference>
<dbReference type="InterPro" id="IPR006047">
    <property type="entry name" value="GH13_cat_dom"/>
</dbReference>
<keyword evidence="7" id="KW-0106">Calcium</keyword>
<evidence type="ECO:0000256" key="10">
    <source>
        <dbReference type="RuleBase" id="RU003615"/>
    </source>
</evidence>
<proteinExistence type="inferred from homology"/>
<name>A0A7S3M178_9STRA</name>
<dbReference type="InterPro" id="IPR031319">
    <property type="entry name" value="A-amylase_C"/>
</dbReference>
<dbReference type="Gene3D" id="2.60.40.1180">
    <property type="entry name" value="Golgi alpha-mannosidase II"/>
    <property type="match status" value="1"/>
</dbReference>
<evidence type="ECO:0000256" key="11">
    <source>
        <dbReference type="SAM" id="MobiDB-lite"/>
    </source>
</evidence>
<evidence type="ECO:0000259" key="13">
    <source>
        <dbReference type="SMART" id="SM00642"/>
    </source>
</evidence>
<dbReference type="SUPFAM" id="SSF51011">
    <property type="entry name" value="Glycosyl hydrolase domain"/>
    <property type="match status" value="1"/>
</dbReference>
<feature type="domain" description="Alpha-amylase C-terminal" evidence="12">
    <location>
        <begin position="404"/>
        <end position="485"/>
    </location>
</feature>
<dbReference type="InterPro" id="IPR017853">
    <property type="entry name" value="GH"/>
</dbReference>
<sequence>MGLSANAGSSSRGKADGSSRSVAGAGAWSSTPEEATPERPHALSQAFVQLFEWSWDDVAEECEAWLGPKGFTAVLVSPPTEHIVGDGWYTRYQPVSYNLTSRSGNESQFVSMIQRCRKSGVGIYVDAVFNQCAAMGGVGIAGSVFGYRTYPMFGPEDFHHLPNDPGMNCGVHDYQDQHDVQYCDLEGMPDLCTGCPHVQEVVATYINKMSLLGIAGFRVDAAKHMDPGELQQLLSRVNSSLFRFLEVAASPGEVVQAPVYFIDGPVTEFGFAATLAPKFVGKDLLRDDLAQFGAAWGLDPSEEAIVFLDNHDTQRSGAAPLTYKSGQVYTLVSIFMLAYPYGYPKVMSSYYFESSEQGPPSTPVHGSGGVVHCGEGQPWVCEHRLSAIANMVAWRRTAGDYPLRDWVAGGSTLTFCRGSVACVAFNLRAEPWQTRLSFSLPEGDYCNVIQSAGGSDCTYLHVDADGSALVDIPPMGAVAVHIGAVSDSAAVADLEDSLPLT</sequence>
<keyword evidence="6" id="KW-0378">Hydrolase</keyword>
<dbReference type="InterPro" id="IPR006046">
    <property type="entry name" value="Alpha_amylase"/>
</dbReference>
<evidence type="ECO:0000313" key="14">
    <source>
        <dbReference type="EMBL" id="CAE0276949.1"/>
    </source>
</evidence>
<evidence type="ECO:0000256" key="5">
    <source>
        <dbReference type="ARBA" id="ARBA00022723"/>
    </source>
</evidence>
<dbReference type="Pfam" id="PF02806">
    <property type="entry name" value="Alpha-amylase_C"/>
    <property type="match status" value="1"/>
</dbReference>
<evidence type="ECO:0000256" key="7">
    <source>
        <dbReference type="ARBA" id="ARBA00022837"/>
    </source>
</evidence>
<comment type="catalytic activity">
    <reaction evidence="1">
        <text>Endohydrolysis of (1-&gt;4)-alpha-D-glucosidic linkages in polysaccharides containing three or more (1-&gt;4)-alpha-linked D-glucose units.</text>
        <dbReference type="EC" id="3.2.1.1"/>
    </reaction>
</comment>
<evidence type="ECO:0000256" key="8">
    <source>
        <dbReference type="ARBA" id="ARBA00023277"/>
    </source>
</evidence>
<evidence type="ECO:0000256" key="2">
    <source>
        <dbReference type="ARBA" id="ARBA00001913"/>
    </source>
</evidence>
<dbReference type="CDD" id="cd11317">
    <property type="entry name" value="AmyAc_bac_euk_AmyA"/>
    <property type="match status" value="1"/>
</dbReference>
<dbReference type="GO" id="GO:0005975">
    <property type="term" value="P:carbohydrate metabolic process"/>
    <property type="evidence" value="ECO:0007669"/>
    <property type="project" value="InterPro"/>
</dbReference>
<evidence type="ECO:0000259" key="12">
    <source>
        <dbReference type="SMART" id="SM00632"/>
    </source>
</evidence>
<gene>
    <name evidence="14" type="ORF">SELO1098_LOCUS5779</name>
</gene>
<dbReference type="Gene3D" id="3.20.20.80">
    <property type="entry name" value="Glycosidases"/>
    <property type="match status" value="1"/>
</dbReference>
<feature type="domain" description="Glycosyl hydrolase family 13 catalytic" evidence="13">
    <location>
        <begin position="45"/>
        <end position="395"/>
    </location>
</feature>
<organism evidence="14">
    <name type="scientific">Spumella elongata</name>
    <dbReference type="NCBI Taxonomy" id="89044"/>
    <lineage>
        <taxon>Eukaryota</taxon>
        <taxon>Sar</taxon>
        <taxon>Stramenopiles</taxon>
        <taxon>Ochrophyta</taxon>
        <taxon>Chrysophyceae</taxon>
        <taxon>Chromulinales</taxon>
        <taxon>Chromulinaceae</taxon>
        <taxon>Spumella</taxon>
    </lineage>
</organism>
<dbReference type="InterPro" id="IPR006048">
    <property type="entry name" value="A-amylase/branching_C"/>
</dbReference>
<dbReference type="GO" id="GO:0004556">
    <property type="term" value="F:alpha-amylase activity"/>
    <property type="evidence" value="ECO:0007669"/>
    <property type="project" value="UniProtKB-UniRule"/>
</dbReference>
<reference evidence="14" key="1">
    <citation type="submission" date="2021-01" db="EMBL/GenBank/DDBJ databases">
        <authorList>
            <person name="Corre E."/>
            <person name="Pelletier E."/>
            <person name="Niang G."/>
            <person name="Scheremetjew M."/>
            <person name="Finn R."/>
            <person name="Kale V."/>
            <person name="Holt S."/>
            <person name="Cochrane G."/>
            <person name="Meng A."/>
            <person name="Brown T."/>
            <person name="Cohen L."/>
        </authorList>
    </citation>
    <scope>NUCLEOTIDE SEQUENCE</scope>
    <source>
        <strain evidence="14">CCAP 955/1</strain>
    </source>
</reference>
<feature type="compositionally biased region" description="Polar residues" evidence="11">
    <location>
        <begin position="1"/>
        <end position="12"/>
    </location>
</feature>
<comment type="cofactor">
    <cofactor evidence="2">
        <name>Ca(2+)</name>
        <dbReference type="ChEBI" id="CHEBI:29108"/>
    </cofactor>
</comment>
<keyword evidence="5" id="KW-0479">Metal-binding</keyword>
<evidence type="ECO:0000256" key="3">
    <source>
        <dbReference type="ARBA" id="ARBA00008061"/>
    </source>
</evidence>
<dbReference type="InterPro" id="IPR013780">
    <property type="entry name" value="Glyco_hydro_b"/>
</dbReference>
<dbReference type="SUPFAM" id="SSF51445">
    <property type="entry name" value="(Trans)glycosidases"/>
    <property type="match status" value="1"/>
</dbReference>
<keyword evidence="8" id="KW-0119">Carbohydrate metabolism</keyword>